<accession>A0A1G6IAR5</accession>
<dbReference type="InterPro" id="IPR006095">
    <property type="entry name" value="Glu/Leu/Phe/Val/Trp_DH"/>
</dbReference>
<evidence type="ECO:0000259" key="8">
    <source>
        <dbReference type="SMART" id="SM00839"/>
    </source>
</evidence>
<feature type="site" description="Important for catalysis" evidence="6">
    <location>
        <position position="142"/>
    </location>
</feature>
<reference evidence="10 12" key="2">
    <citation type="submission" date="2019-04" db="EMBL/GenBank/DDBJ databases">
        <title>Draft genome sequence data and analysis of a Fermenting Bacterium, Geotoga petraea strain HO-Geo1, isolated from heavy-oil petroleum reservoir in Russia.</title>
        <authorList>
            <person name="Grouzdev D.S."/>
            <person name="Semenova E.M."/>
            <person name="Sokolova D.S."/>
            <person name="Tourova T.P."/>
            <person name="Poltaraus A.B."/>
            <person name="Nazina T.N."/>
        </authorList>
    </citation>
    <scope>NUCLEOTIDE SEQUENCE [LARGE SCALE GENOMIC DNA]</scope>
    <source>
        <strain evidence="10 12">HO-Geo1</strain>
    </source>
</reference>
<feature type="binding site" evidence="5">
    <location>
        <position position="66"/>
    </location>
    <ligand>
        <name>substrate</name>
    </ligand>
</feature>
<dbReference type="Pfam" id="PF00208">
    <property type="entry name" value="ELFV_dehydrog"/>
    <property type="match status" value="1"/>
</dbReference>
<proteinExistence type="inferred from homology"/>
<evidence type="ECO:0000313" key="10">
    <source>
        <dbReference type="EMBL" id="TGG89145.1"/>
    </source>
</evidence>
<dbReference type="InterPro" id="IPR036291">
    <property type="entry name" value="NAD(P)-bd_dom_sf"/>
</dbReference>
<dbReference type="STRING" id="28234.SAMN04488588_0309"/>
<dbReference type="EMBL" id="SRME01000001">
    <property type="protein sequence ID" value="TGG89145.1"/>
    <property type="molecule type" value="Genomic_DNA"/>
</dbReference>
<dbReference type="Gene3D" id="3.40.50.720">
    <property type="entry name" value="NAD(P)-binding Rossmann-like Domain"/>
    <property type="match status" value="1"/>
</dbReference>
<dbReference type="GO" id="GO:0006538">
    <property type="term" value="P:L-glutamate catabolic process"/>
    <property type="evidence" value="ECO:0007669"/>
    <property type="project" value="TreeGrafter"/>
</dbReference>
<feature type="binding site" evidence="5">
    <location>
        <position position="223"/>
    </location>
    <ligand>
        <name>NAD(+)</name>
        <dbReference type="ChEBI" id="CHEBI:57540"/>
    </ligand>
</feature>
<evidence type="ECO:0000256" key="2">
    <source>
        <dbReference type="ARBA" id="ARBA00023002"/>
    </source>
</evidence>
<feature type="binding site" evidence="5">
    <location>
        <position position="90"/>
    </location>
    <ligand>
        <name>substrate</name>
    </ligand>
</feature>
<organism evidence="9 11">
    <name type="scientific">Geotoga petraea</name>
    <dbReference type="NCBI Taxonomy" id="28234"/>
    <lineage>
        <taxon>Bacteria</taxon>
        <taxon>Thermotogati</taxon>
        <taxon>Thermotogota</taxon>
        <taxon>Thermotogae</taxon>
        <taxon>Petrotogales</taxon>
        <taxon>Petrotogaceae</taxon>
        <taxon>Geotoga</taxon>
    </lineage>
</organism>
<dbReference type="PROSITE" id="PS00074">
    <property type="entry name" value="GLFV_DEHYDROGENASE"/>
    <property type="match status" value="1"/>
</dbReference>
<dbReference type="GO" id="GO:0004352">
    <property type="term" value="F:glutamate dehydrogenase (NAD+) activity"/>
    <property type="evidence" value="ECO:0007669"/>
    <property type="project" value="TreeGrafter"/>
</dbReference>
<dbReference type="SUPFAM" id="SSF53223">
    <property type="entry name" value="Aminoacid dehydrogenase-like, N-terminal domain"/>
    <property type="match status" value="1"/>
</dbReference>
<dbReference type="PIRSF" id="PIRSF000185">
    <property type="entry name" value="Glu_DH"/>
    <property type="match status" value="1"/>
</dbReference>
<comment type="similarity">
    <text evidence="1 3 7">Belongs to the Glu/Leu/Phe/Val dehydrogenases family.</text>
</comment>
<dbReference type="InterPro" id="IPR033922">
    <property type="entry name" value="NAD_bind_Glu_DH"/>
</dbReference>
<feature type="active site" description="Proton donor" evidence="4">
    <location>
        <position position="102"/>
    </location>
</feature>
<keyword evidence="11" id="KW-1185">Reference proteome</keyword>
<dbReference type="InterPro" id="IPR006097">
    <property type="entry name" value="Glu/Leu/Phe/Val/Trp_DH_dimer"/>
</dbReference>
<gene>
    <name evidence="10" type="ORF">E4650_02840</name>
    <name evidence="9" type="ORF">SAMN04488588_0309</name>
</gene>
<dbReference type="PRINTS" id="PR00082">
    <property type="entry name" value="GLFDHDRGNASE"/>
</dbReference>
<feature type="domain" description="Glutamate/phenylalanine/leucine/valine/L-tryptophan dehydrogenase C-terminal" evidence="8">
    <location>
        <begin position="179"/>
        <end position="422"/>
    </location>
</feature>
<sequence>MSLYENAVRQFNKAADIMNLEKDLKDVLTKPKRELTVNFPVRMDDGTVRVFTGYRVQHNVARGPAKGGIRFHSEVTLDEVKALAFWMTWKAAVVDIPYGGGKGGITVNPKELSDGELERMSRRFFSEIQIIIGEEKDIPAPDVNTNGQIMAWFMDTYSMNVGRTELGIVTGKPLEIGGSEGRTEATGRGVRICIEEGINYMRKLGKITKENKDLTVAVHGFGNVGTYASILTAEEVGMKVVAVSDSSGGLYNAEGFSPAELKELSEKTLSRKSSLHDVNDGKYKTITNDEIISLDVDIFSPCAIENTITMDNVDSVKAKLIVEGANGPLTPEADEKLTEKGVFIVPDFLANAGGVTVSYFEWVQGLQWNFWELEDVREALHRKMTKAFYDVIETMEEYKTDMRTAAYINAVRRVATATKLRGIYP</sequence>
<dbReference type="Proteomes" id="UP000199322">
    <property type="component" value="Unassembled WGS sequence"/>
</dbReference>
<dbReference type="InterPro" id="IPR006096">
    <property type="entry name" value="Glu/Leu/Phe/Val/Trp_DH_C"/>
</dbReference>
<dbReference type="InterPro" id="IPR014362">
    <property type="entry name" value="Glu_DH"/>
</dbReference>
<dbReference type="Pfam" id="PF02812">
    <property type="entry name" value="ELFV_dehydrog_N"/>
    <property type="match status" value="1"/>
</dbReference>
<dbReference type="SMART" id="SM00839">
    <property type="entry name" value="ELFV_dehydrog"/>
    <property type="match status" value="1"/>
</dbReference>
<dbReference type="OrthoDB" id="9803297at2"/>
<evidence type="ECO:0000313" key="9">
    <source>
        <dbReference type="EMBL" id="SDC03538.1"/>
    </source>
</evidence>
<keyword evidence="5" id="KW-0520">NAD</keyword>
<evidence type="ECO:0000256" key="5">
    <source>
        <dbReference type="PIRSR" id="PIRSR000185-2"/>
    </source>
</evidence>
<dbReference type="CDD" id="cd01076">
    <property type="entry name" value="NAD_bind_1_Glu_DH"/>
    <property type="match status" value="1"/>
</dbReference>
<evidence type="ECO:0000256" key="6">
    <source>
        <dbReference type="PIRSR" id="PIRSR000185-3"/>
    </source>
</evidence>
<evidence type="ECO:0000256" key="7">
    <source>
        <dbReference type="RuleBase" id="RU004417"/>
    </source>
</evidence>
<dbReference type="AlphaFoldDB" id="A0A1G6IAR5"/>
<dbReference type="EMBL" id="FMYV01000001">
    <property type="protein sequence ID" value="SDC03538.1"/>
    <property type="molecule type" value="Genomic_DNA"/>
</dbReference>
<evidence type="ECO:0000256" key="4">
    <source>
        <dbReference type="PIRSR" id="PIRSR000185-1"/>
    </source>
</evidence>
<dbReference type="InterPro" id="IPR046346">
    <property type="entry name" value="Aminoacid_DH-like_N_sf"/>
</dbReference>
<dbReference type="InterPro" id="IPR033524">
    <property type="entry name" value="Glu/Leu/Phe/Val_DH_AS"/>
</dbReference>
<dbReference type="FunFam" id="3.40.50.10860:FF:000003">
    <property type="entry name" value="Glutamate dehydrogenase"/>
    <property type="match status" value="1"/>
</dbReference>
<evidence type="ECO:0000313" key="11">
    <source>
        <dbReference type="Proteomes" id="UP000199322"/>
    </source>
</evidence>
<keyword evidence="5" id="KW-0547">Nucleotide-binding</keyword>
<dbReference type="RefSeq" id="WP_091402165.1">
    <property type="nucleotide sequence ID" value="NZ_FMYV01000001.1"/>
</dbReference>
<feature type="binding site" evidence="5">
    <location>
        <position position="358"/>
    </location>
    <ligand>
        <name>substrate</name>
    </ligand>
</feature>
<reference evidence="9 11" key="1">
    <citation type="submission" date="2016-10" db="EMBL/GenBank/DDBJ databases">
        <authorList>
            <person name="de Groot N.N."/>
        </authorList>
    </citation>
    <scope>NUCLEOTIDE SEQUENCE [LARGE SCALE GENOMIC DNA]</scope>
    <source>
        <strain evidence="9 11">WG14</strain>
    </source>
</reference>
<evidence type="ECO:0000256" key="3">
    <source>
        <dbReference type="PIRNR" id="PIRNR000185"/>
    </source>
</evidence>
<protein>
    <recommendedName>
        <fullName evidence="3">Glutamate dehydrogenase</fullName>
    </recommendedName>
</protein>
<name>A0A1G6IAR5_9BACT</name>
<dbReference type="PANTHER" id="PTHR11606:SF13">
    <property type="entry name" value="GLUTAMATE DEHYDROGENASE 1, MITOCHONDRIAL"/>
    <property type="match status" value="1"/>
</dbReference>
<dbReference type="GO" id="GO:0000166">
    <property type="term" value="F:nucleotide binding"/>
    <property type="evidence" value="ECO:0007669"/>
    <property type="project" value="UniProtKB-KW"/>
</dbReference>
<evidence type="ECO:0000256" key="1">
    <source>
        <dbReference type="ARBA" id="ARBA00006382"/>
    </source>
</evidence>
<dbReference type="SUPFAM" id="SSF51735">
    <property type="entry name" value="NAD(P)-binding Rossmann-fold domains"/>
    <property type="match status" value="1"/>
</dbReference>
<evidence type="ECO:0000313" key="12">
    <source>
        <dbReference type="Proteomes" id="UP000297288"/>
    </source>
</evidence>
<dbReference type="Gene3D" id="3.40.50.10860">
    <property type="entry name" value="Leucine Dehydrogenase, chain A, domain 1"/>
    <property type="match status" value="1"/>
</dbReference>
<feature type="binding site" evidence="5">
    <location>
        <position position="186"/>
    </location>
    <ligand>
        <name>NAD(+)</name>
        <dbReference type="ChEBI" id="CHEBI:57540"/>
    </ligand>
</feature>
<keyword evidence="2 3" id="KW-0560">Oxidoreductase</keyword>
<dbReference type="PANTHER" id="PTHR11606">
    <property type="entry name" value="GLUTAMATE DEHYDROGENASE"/>
    <property type="match status" value="1"/>
</dbReference>
<dbReference type="Proteomes" id="UP000297288">
    <property type="component" value="Unassembled WGS sequence"/>
</dbReference>